<dbReference type="RefSeq" id="WP_338737556.1">
    <property type="nucleotide sequence ID" value="NZ_CP146612.1"/>
</dbReference>
<evidence type="ECO:0000313" key="9">
    <source>
        <dbReference type="EMBL" id="WWX25413.1"/>
    </source>
</evidence>
<evidence type="ECO:0000256" key="5">
    <source>
        <dbReference type="ARBA" id="ARBA00022989"/>
    </source>
</evidence>
<evidence type="ECO:0000256" key="4">
    <source>
        <dbReference type="ARBA" id="ARBA00022692"/>
    </source>
</evidence>
<dbReference type="Pfam" id="PF00892">
    <property type="entry name" value="EamA"/>
    <property type="match status" value="2"/>
</dbReference>
<dbReference type="PANTHER" id="PTHR42920:SF5">
    <property type="entry name" value="EAMA DOMAIN-CONTAINING PROTEIN"/>
    <property type="match status" value="1"/>
</dbReference>
<comment type="subcellular location">
    <subcellularLocation>
        <location evidence="1">Cell membrane</location>
        <topology evidence="1">Multi-pass membrane protein</topology>
    </subcellularLocation>
</comment>
<evidence type="ECO:0000256" key="6">
    <source>
        <dbReference type="ARBA" id="ARBA00023136"/>
    </source>
</evidence>
<dbReference type="Proteomes" id="UP001375370">
    <property type="component" value="Chromosome"/>
</dbReference>
<evidence type="ECO:0000256" key="3">
    <source>
        <dbReference type="ARBA" id="ARBA00022475"/>
    </source>
</evidence>
<keyword evidence="6 7" id="KW-0472">Membrane</keyword>
<feature type="transmembrane region" description="Helical" evidence="7">
    <location>
        <begin position="71"/>
        <end position="92"/>
    </location>
</feature>
<feature type="transmembrane region" description="Helical" evidence="7">
    <location>
        <begin position="12"/>
        <end position="33"/>
    </location>
</feature>
<evidence type="ECO:0000313" key="10">
    <source>
        <dbReference type="Proteomes" id="UP001375370"/>
    </source>
</evidence>
<organism evidence="9 10">
    <name type="scientific">Candidatus Dehalogenimonas loeffleri</name>
    <dbReference type="NCBI Taxonomy" id="3127115"/>
    <lineage>
        <taxon>Bacteria</taxon>
        <taxon>Bacillati</taxon>
        <taxon>Chloroflexota</taxon>
        <taxon>Dehalococcoidia</taxon>
        <taxon>Dehalococcoidales</taxon>
        <taxon>Dehalococcoidaceae</taxon>
        <taxon>Dehalogenimonas</taxon>
    </lineage>
</organism>
<keyword evidence="3" id="KW-1003">Cell membrane</keyword>
<feature type="transmembrane region" description="Helical" evidence="7">
    <location>
        <begin position="39"/>
        <end position="59"/>
    </location>
</feature>
<protein>
    <submittedName>
        <fullName evidence="9">DMT family transporter</fullName>
    </submittedName>
</protein>
<feature type="transmembrane region" description="Helical" evidence="7">
    <location>
        <begin position="127"/>
        <end position="148"/>
    </location>
</feature>
<dbReference type="InterPro" id="IPR051258">
    <property type="entry name" value="Diverse_Substrate_Transporter"/>
</dbReference>
<feature type="domain" description="EamA" evidence="8">
    <location>
        <begin position="151"/>
        <end position="283"/>
    </location>
</feature>
<dbReference type="EMBL" id="CP146612">
    <property type="protein sequence ID" value="WWX25413.1"/>
    <property type="molecule type" value="Genomic_DNA"/>
</dbReference>
<name>A0ABZ2J9G9_9CHLR</name>
<gene>
    <name evidence="9" type="ORF">V8247_00145</name>
</gene>
<feature type="transmembrane region" description="Helical" evidence="7">
    <location>
        <begin position="154"/>
        <end position="173"/>
    </location>
</feature>
<dbReference type="InterPro" id="IPR037185">
    <property type="entry name" value="EmrE-like"/>
</dbReference>
<feature type="transmembrane region" description="Helical" evidence="7">
    <location>
        <begin position="242"/>
        <end position="261"/>
    </location>
</feature>
<comment type="similarity">
    <text evidence="2">Belongs to the EamA transporter family.</text>
</comment>
<feature type="transmembrane region" description="Helical" evidence="7">
    <location>
        <begin position="211"/>
        <end position="230"/>
    </location>
</feature>
<feature type="transmembrane region" description="Helical" evidence="7">
    <location>
        <begin position="180"/>
        <end position="199"/>
    </location>
</feature>
<feature type="transmembrane region" description="Helical" evidence="7">
    <location>
        <begin position="98"/>
        <end position="120"/>
    </location>
</feature>
<proteinExistence type="inferred from homology"/>
<keyword evidence="4 7" id="KW-0812">Transmembrane</keyword>
<sequence length="317" mass="33683">MSLINNWRTSPRLAAFALIGVAAVWGSTFIVVQEAVSRMPVMDFLAVRFSIAALVLIGLQPKCLRGLSRLGWVRALGLGLVLGLAYITQTFGLQHTSAAVSGFITGLFVVLTPLLSAILLRRHINRNVWIAVILATAGLALLSLNGWAIGLGEMLTLLCALFFALHIVGLGEWSARHDVYSLAVVQIGFVAVLSLVFALPDGLTLPPDTLTWGAVMLTAVFATAAAFFIQTWAQSLISPTRTAIIITMEPAFSGVFAVLFAGELLTLRLVTGGVLVLAAMLLTELKQKLPPAGPQTIVIATDGDLDCPTQEDTGLKP</sequence>
<reference evidence="9 10" key="1">
    <citation type="submission" date="2024-03" db="EMBL/GenBank/DDBJ databases">
        <title>A Dehalogenimonas Isolated from Estuarine Sediments Dihaloeliminates Chlorinated Alkanes.</title>
        <authorList>
            <person name="Yang Y."/>
            <person name="Wang H."/>
        </authorList>
    </citation>
    <scope>NUCLEOTIDE SEQUENCE [LARGE SCALE GENOMIC DNA]</scope>
    <source>
        <strain evidence="9 10">W</strain>
    </source>
</reference>
<dbReference type="PANTHER" id="PTHR42920">
    <property type="entry name" value="OS03G0707200 PROTEIN-RELATED"/>
    <property type="match status" value="1"/>
</dbReference>
<keyword evidence="5 7" id="KW-1133">Transmembrane helix</keyword>
<evidence type="ECO:0000256" key="2">
    <source>
        <dbReference type="ARBA" id="ARBA00007362"/>
    </source>
</evidence>
<accession>A0ABZ2J9G9</accession>
<feature type="domain" description="EamA" evidence="8">
    <location>
        <begin position="14"/>
        <end position="143"/>
    </location>
</feature>
<evidence type="ECO:0000256" key="7">
    <source>
        <dbReference type="SAM" id="Phobius"/>
    </source>
</evidence>
<dbReference type="InterPro" id="IPR000620">
    <property type="entry name" value="EamA_dom"/>
</dbReference>
<evidence type="ECO:0000259" key="8">
    <source>
        <dbReference type="Pfam" id="PF00892"/>
    </source>
</evidence>
<dbReference type="SUPFAM" id="SSF103481">
    <property type="entry name" value="Multidrug resistance efflux transporter EmrE"/>
    <property type="match status" value="2"/>
</dbReference>
<keyword evidence="10" id="KW-1185">Reference proteome</keyword>
<evidence type="ECO:0000256" key="1">
    <source>
        <dbReference type="ARBA" id="ARBA00004651"/>
    </source>
</evidence>